<evidence type="ECO:0000313" key="2">
    <source>
        <dbReference type="Proteomes" id="UP001295794"/>
    </source>
</evidence>
<dbReference type="AlphaFoldDB" id="A0AAD2GV31"/>
<gene>
    <name evidence="1" type="ORF">MYCIT1_LOCUS3964</name>
</gene>
<organism evidence="1 2">
    <name type="scientific">Mycena citricolor</name>
    <dbReference type="NCBI Taxonomy" id="2018698"/>
    <lineage>
        <taxon>Eukaryota</taxon>
        <taxon>Fungi</taxon>
        <taxon>Dikarya</taxon>
        <taxon>Basidiomycota</taxon>
        <taxon>Agaricomycotina</taxon>
        <taxon>Agaricomycetes</taxon>
        <taxon>Agaricomycetidae</taxon>
        <taxon>Agaricales</taxon>
        <taxon>Marasmiineae</taxon>
        <taxon>Mycenaceae</taxon>
        <taxon>Mycena</taxon>
    </lineage>
</organism>
<dbReference type="EMBL" id="CAVNYO010000048">
    <property type="protein sequence ID" value="CAK5264081.1"/>
    <property type="molecule type" value="Genomic_DNA"/>
</dbReference>
<name>A0AAD2GV31_9AGAR</name>
<proteinExistence type="predicted"/>
<accession>A0AAD2GV31</accession>
<comment type="caution">
    <text evidence="1">The sequence shown here is derived from an EMBL/GenBank/DDBJ whole genome shotgun (WGS) entry which is preliminary data.</text>
</comment>
<sequence length="98" mass="10175">QMDQIPPAGPAGGYPVGPPRGCNRVMAVVTEVLGSVGDVASLGLNSNSVDLDLFEGAAAATALDLQPNFEERGRSSSVDIRKLCLWFFGAPGRSEGRS</sequence>
<reference evidence="1" key="1">
    <citation type="submission" date="2023-11" db="EMBL/GenBank/DDBJ databases">
        <authorList>
            <person name="De Vega J J."/>
            <person name="De Vega J J."/>
        </authorList>
    </citation>
    <scope>NUCLEOTIDE SEQUENCE</scope>
</reference>
<feature type="non-terminal residue" evidence="1">
    <location>
        <position position="1"/>
    </location>
</feature>
<evidence type="ECO:0000313" key="1">
    <source>
        <dbReference type="EMBL" id="CAK5264081.1"/>
    </source>
</evidence>
<keyword evidence="2" id="KW-1185">Reference proteome</keyword>
<protein>
    <submittedName>
        <fullName evidence="1">Uncharacterized protein</fullName>
    </submittedName>
</protein>
<dbReference type="Proteomes" id="UP001295794">
    <property type="component" value="Unassembled WGS sequence"/>
</dbReference>